<dbReference type="FunFam" id="3.40.50.300:FF:000044">
    <property type="entry name" value="Dynein heavy chain 5, axonemal"/>
    <property type="match status" value="1"/>
</dbReference>
<dbReference type="FunFam" id="3.40.50.300:FF:000153">
    <property type="entry name" value="Dynein axonemal heavy chain 1"/>
    <property type="match status" value="1"/>
</dbReference>
<evidence type="ECO:0000256" key="8">
    <source>
        <dbReference type="ARBA" id="ARBA00022840"/>
    </source>
</evidence>
<dbReference type="FunFam" id="3.40.50.300:FF:000049">
    <property type="entry name" value="Dynein, axonemal, heavy chain 5"/>
    <property type="match status" value="1"/>
</dbReference>
<dbReference type="InterPro" id="IPR013602">
    <property type="entry name" value="Dynein_heavy_linker"/>
</dbReference>
<evidence type="ECO:0000256" key="19">
    <source>
        <dbReference type="SAM" id="Coils"/>
    </source>
</evidence>
<proteinExistence type="inferred from homology"/>
<dbReference type="InterPro" id="IPR027417">
    <property type="entry name" value="P-loop_NTPase"/>
</dbReference>
<keyword evidence="6" id="KW-0547">Nucleotide-binding</keyword>
<dbReference type="GO" id="GO:0060294">
    <property type="term" value="P:cilium movement involved in cell motility"/>
    <property type="evidence" value="ECO:0007669"/>
    <property type="project" value="UniProtKB-ARBA"/>
</dbReference>
<feature type="domain" description="AAA+ ATPase" evidence="20">
    <location>
        <begin position="2455"/>
        <end position="2622"/>
    </location>
</feature>
<dbReference type="Gene3D" id="1.20.920.20">
    <property type="match status" value="1"/>
</dbReference>
<dbReference type="InterPro" id="IPR003593">
    <property type="entry name" value="AAA+_ATPase"/>
</dbReference>
<dbReference type="GO" id="GO:0051959">
    <property type="term" value="F:dynein light intermediate chain binding"/>
    <property type="evidence" value="ECO:0007669"/>
    <property type="project" value="InterPro"/>
</dbReference>
<keyword evidence="11 19" id="KW-0175">Coiled coil</keyword>
<evidence type="ECO:0000256" key="15">
    <source>
        <dbReference type="ARBA" id="ARBA00023273"/>
    </source>
</evidence>
<comment type="caution">
    <text evidence="21">The sequence shown here is derived from an EMBL/GenBank/DDBJ whole genome shotgun (WGS) entry which is preliminary data.</text>
</comment>
<dbReference type="GO" id="GO:0045505">
    <property type="term" value="F:dynein intermediate chain binding"/>
    <property type="evidence" value="ECO:0007669"/>
    <property type="project" value="InterPro"/>
</dbReference>
<dbReference type="Pfam" id="PF18199">
    <property type="entry name" value="Dynein_C"/>
    <property type="match status" value="1"/>
</dbReference>
<dbReference type="GO" id="GO:0036159">
    <property type="term" value="P:inner dynein arm assembly"/>
    <property type="evidence" value="ECO:0007669"/>
    <property type="project" value="UniProtKB-ARBA"/>
</dbReference>
<dbReference type="Proteomes" id="UP001190700">
    <property type="component" value="Unassembled WGS sequence"/>
</dbReference>
<dbReference type="Pfam" id="PF03028">
    <property type="entry name" value="Dynein_heavy"/>
    <property type="match status" value="1"/>
</dbReference>
<comment type="subcellular location">
    <subcellularLocation>
        <location evidence="1">Cytoplasm</location>
        <location evidence="1">Cytoskeleton</location>
        <location evidence="1">Flagellum axoneme</location>
    </subcellularLocation>
</comment>
<evidence type="ECO:0000259" key="20">
    <source>
        <dbReference type="SMART" id="SM00382"/>
    </source>
</evidence>
<keyword evidence="7" id="KW-0970">Cilium biogenesis/degradation</keyword>
<evidence type="ECO:0000256" key="7">
    <source>
        <dbReference type="ARBA" id="ARBA00022794"/>
    </source>
</evidence>
<dbReference type="Gene3D" id="3.10.490.20">
    <property type="match status" value="1"/>
</dbReference>
<dbReference type="Gene3D" id="1.10.472.130">
    <property type="match status" value="1"/>
</dbReference>
<keyword evidence="9 21" id="KW-0282">Flagellum</keyword>
<evidence type="ECO:0000256" key="13">
    <source>
        <dbReference type="ARBA" id="ARBA00023175"/>
    </source>
</evidence>
<dbReference type="Gene3D" id="1.20.140.100">
    <property type="entry name" value="Dynein heavy chain, N-terminal domain 2"/>
    <property type="match status" value="1"/>
</dbReference>
<dbReference type="InterPro" id="IPR004273">
    <property type="entry name" value="Dynein_heavy_D6_P-loop"/>
</dbReference>
<feature type="coiled-coil region" evidence="19">
    <location>
        <begin position="3264"/>
        <end position="3336"/>
    </location>
</feature>
<dbReference type="Gene3D" id="3.20.180.20">
    <property type="entry name" value="Dynein heavy chain, N-terminal domain 2"/>
    <property type="match status" value="1"/>
</dbReference>
<organism evidence="21 22">
    <name type="scientific">Cymbomonas tetramitiformis</name>
    <dbReference type="NCBI Taxonomy" id="36881"/>
    <lineage>
        <taxon>Eukaryota</taxon>
        <taxon>Viridiplantae</taxon>
        <taxon>Chlorophyta</taxon>
        <taxon>Pyramimonadophyceae</taxon>
        <taxon>Pyramimonadales</taxon>
        <taxon>Pyramimonadaceae</taxon>
        <taxon>Cymbomonas</taxon>
    </lineage>
</organism>
<dbReference type="InterPro" id="IPR041658">
    <property type="entry name" value="AAA_lid_11"/>
</dbReference>
<dbReference type="SUPFAM" id="SSF52540">
    <property type="entry name" value="P-loop containing nucleoside triphosphate hydrolases"/>
    <property type="match status" value="4"/>
</dbReference>
<dbReference type="FunFam" id="1.10.8.1220:FF:000001">
    <property type="entry name" value="Dynein axonemal heavy chain 5"/>
    <property type="match status" value="1"/>
</dbReference>
<dbReference type="Gene3D" id="6.10.140.1060">
    <property type="match status" value="1"/>
</dbReference>
<keyword evidence="22" id="KW-1185">Reference proteome</keyword>
<evidence type="ECO:0000256" key="3">
    <source>
        <dbReference type="ARBA" id="ARBA00022490"/>
    </source>
</evidence>
<dbReference type="FunFam" id="1.10.8.720:FF:000008">
    <property type="entry name" value="Dynein axonemal heavy chain 2"/>
    <property type="match status" value="1"/>
</dbReference>
<gene>
    <name evidence="21" type="ORF">CYMTET_7383</name>
</gene>
<dbReference type="FunFam" id="3.20.180.20:FF:000001">
    <property type="entry name" value="Dynein axonemal heavy chain 5"/>
    <property type="match status" value="1"/>
</dbReference>
<dbReference type="InterPro" id="IPR042228">
    <property type="entry name" value="Dynein_linker_3"/>
</dbReference>
<dbReference type="GO" id="GO:0036156">
    <property type="term" value="C:inner dynein arm"/>
    <property type="evidence" value="ECO:0007669"/>
    <property type="project" value="UniProtKB-ARBA"/>
</dbReference>
<evidence type="ECO:0000256" key="10">
    <source>
        <dbReference type="ARBA" id="ARBA00023017"/>
    </source>
</evidence>
<dbReference type="InterPro" id="IPR043160">
    <property type="entry name" value="Dynein_C_barrel"/>
</dbReference>
<dbReference type="InterPro" id="IPR013594">
    <property type="entry name" value="Dynein_heavy_tail"/>
</dbReference>
<dbReference type="FunFam" id="3.10.490.20:FF:000008">
    <property type="entry name" value="dynein heavy chain 2, axonemal"/>
    <property type="match status" value="1"/>
</dbReference>
<dbReference type="InterPro" id="IPR024317">
    <property type="entry name" value="Dynein_heavy_chain_D4_dom"/>
</dbReference>
<dbReference type="InterPro" id="IPR035699">
    <property type="entry name" value="AAA_6"/>
</dbReference>
<evidence type="ECO:0000256" key="11">
    <source>
        <dbReference type="ARBA" id="ARBA00023054"/>
    </source>
</evidence>
<name>A0AAE0GV36_9CHLO</name>
<dbReference type="FunFam" id="3.40.50.300:FF:002141">
    <property type="entry name" value="Dynein heavy chain"/>
    <property type="match status" value="1"/>
</dbReference>
<keyword evidence="12" id="KW-0969">Cilium</keyword>
<keyword evidence="14" id="KW-0206">Cytoskeleton</keyword>
<dbReference type="Gene3D" id="1.10.8.1220">
    <property type="match status" value="1"/>
</dbReference>
<dbReference type="InterPro" id="IPR026983">
    <property type="entry name" value="DHC"/>
</dbReference>
<dbReference type="FunFam" id="1.20.920.30:FF:000005">
    <property type="entry name" value="Dynein, axonemal, heavy chain 2"/>
    <property type="match status" value="1"/>
</dbReference>
<dbReference type="FunFam" id="1.20.920.20:FF:000001">
    <property type="entry name" value="dynein heavy chain 2, axonemal"/>
    <property type="match status" value="1"/>
</dbReference>
<dbReference type="InterPro" id="IPR056759">
    <property type="entry name" value="DYH2-5-8_CC"/>
</dbReference>
<dbReference type="InterPro" id="IPR041228">
    <property type="entry name" value="Dynein_C"/>
</dbReference>
<evidence type="ECO:0000313" key="21">
    <source>
        <dbReference type="EMBL" id="KAK3284994.1"/>
    </source>
</evidence>
<dbReference type="Pfam" id="PF12777">
    <property type="entry name" value="MT"/>
    <property type="match status" value="1"/>
</dbReference>
<reference evidence="21 22" key="1">
    <citation type="journal article" date="2015" name="Genome Biol. Evol.">
        <title>Comparative Genomics of a Bacterivorous Green Alga Reveals Evolutionary Causalities and Consequences of Phago-Mixotrophic Mode of Nutrition.</title>
        <authorList>
            <person name="Burns J.A."/>
            <person name="Paasch A."/>
            <person name="Narechania A."/>
            <person name="Kim E."/>
        </authorList>
    </citation>
    <scope>NUCLEOTIDE SEQUENCE [LARGE SCALE GENOMIC DNA]</scope>
    <source>
        <strain evidence="21 22">PLY_AMNH</strain>
    </source>
</reference>
<dbReference type="Pfam" id="PF08393">
    <property type="entry name" value="DHC_N2"/>
    <property type="match status" value="1"/>
</dbReference>
<dbReference type="FunFam" id="1.20.58.1120:FF:000001">
    <property type="entry name" value="dynein heavy chain 2, axonemal"/>
    <property type="match status" value="1"/>
</dbReference>
<evidence type="ECO:0000256" key="2">
    <source>
        <dbReference type="ARBA" id="ARBA00008887"/>
    </source>
</evidence>
<dbReference type="Pfam" id="PF25007">
    <property type="entry name" value="DYH2-5-8_CC"/>
    <property type="match status" value="1"/>
</dbReference>
<evidence type="ECO:0000256" key="9">
    <source>
        <dbReference type="ARBA" id="ARBA00022846"/>
    </source>
</evidence>
<dbReference type="InterPro" id="IPR041589">
    <property type="entry name" value="DNAH3_AAA_lid_1"/>
</dbReference>
<keyword evidence="15" id="KW-0966">Cell projection</keyword>
<feature type="domain" description="AAA+ ATPase" evidence="20">
    <location>
        <begin position="1840"/>
        <end position="1976"/>
    </location>
</feature>
<dbReference type="InterPro" id="IPR043157">
    <property type="entry name" value="Dynein_AAA1S"/>
</dbReference>
<dbReference type="FunFam" id="1.10.287.2620:FF:000002">
    <property type="entry name" value="Dynein heavy chain 2, axonemal"/>
    <property type="match status" value="1"/>
</dbReference>
<evidence type="ECO:0000313" key="22">
    <source>
        <dbReference type="Proteomes" id="UP001190700"/>
    </source>
</evidence>
<dbReference type="Pfam" id="PF12780">
    <property type="entry name" value="AAA_8"/>
    <property type="match status" value="1"/>
</dbReference>
<dbReference type="Pfam" id="PF17857">
    <property type="entry name" value="AAA_lid_1"/>
    <property type="match status" value="1"/>
</dbReference>
<dbReference type="SUPFAM" id="SSF90257">
    <property type="entry name" value="Myosin rod fragments"/>
    <property type="match status" value="1"/>
</dbReference>
<dbReference type="Gene3D" id="1.20.58.1120">
    <property type="match status" value="1"/>
</dbReference>
<keyword evidence="10" id="KW-0243">Dynein</keyword>
<comment type="subunit">
    <text evidence="17">The I1 inner arm complex (also known as the f dynein complex) is a two-headed isoform composed of two heavy chains (1-alpha and 1-beta), three intermediate chains and three light chains. I1 occupies a specific position proximal to the first radial spoke and repeats every 96 nm along the length of the axoneme.</text>
</comment>
<evidence type="ECO:0000256" key="16">
    <source>
        <dbReference type="ARBA" id="ARBA00054075"/>
    </source>
</evidence>
<evidence type="ECO:0000256" key="5">
    <source>
        <dbReference type="ARBA" id="ARBA00022737"/>
    </source>
</evidence>
<dbReference type="EMBL" id="LGRX02002022">
    <property type="protein sequence ID" value="KAK3284994.1"/>
    <property type="molecule type" value="Genomic_DNA"/>
</dbReference>
<dbReference type="Gene3D" id="1.10.8.720">
    <property type="entry name" value="Region D6 of dynein motor"/>
    <property type="match status" value="1"/>
</dbReference>
<dbReference type="GO" id="GO:0008569">
    <property type="term" value="F:minus-end-directed microtubule motor activity"/>
    <property type="evidence" value="ECO:0007669"/>
    <property type="project" value="InterPro"/>
</dbReference>
<keyword evidence="13" id="KW-0505">Motor protein</keyword>
<dbReference type="GO" id="GO:0005524">
    <property type="term" value="F:ATP binding"/>
    <property type="evidence" value="ECO:0007669"/>
    <property type="project" value="UniProtKB-KW"/>
</dbReference>
<dbReference type="Gene3D" id="1.20.920.30">
    <property type="match status" value="1"/>
</dbReference>
<comment type="function">
    <text evidence="16">Force generating protein of eukaryotic cilia and flagella. Produces force towards the minus ends of microtubules. Dynein has ATPase activity; the force-producing power stroke is thought to occur on release of ADP. Required for assembly of the I1 inner arm complex and its targeting to the appropriate axoneme location. Also required for phototaxis.</text>
</comment>
<feature type="domain" description="AAA+ ATPase" evidence="20">
    <location>
        <begin position="2120"/>
        <end position="2324"/>
    </location>
</feature>
<evidence type="ECO:0000256" key="4">
    <source>
        <dbReference type="ARBA" id="ARBA00022701"/>
    </source>
</evidence>
<dbReference type="Pfam" id="PF17852">
    <property type="entry name" value="Dynein_AAA_lid"/>
    <property type="match status" value="1"/>
</dbReference>
<dbReference type="Gene3D" id="1.10.8.710">
    <property type="match status" value="1"/>
</dbReference>
<comment type="similarity">
    <text evidence="2">Belongs to the dynein heavy chain family.</text>
</comment>
<evidence type="ECO:0000256" key="6">
    <source>
        <dbReference type="ARBA" id="ARBA00022741"/>
    </source>
</evidence>
<evidence type="ECO:0000256" key="12">
    <source>
        <dbReference type="ARBA" id="ARBA00023069"/>
    </source>
</evidence>
<dbReference type="InterPro" id="IPR042219">
    <property type="entry name" value="AAA_lid_11_sf"/>
</dbReference>
<dbReference type="Pfam" id="PF08385">
    <property type="entry name" value="DHC_N1"/>
    <property type="match status" value="1"/>
</dbReference>
<protein>
    <recommendedName>
        <fullName evidence="18">Dynein-1, subspecies f</fullName>
    </recommendedName>
</protein>
<dbReference type="GO" id="GO:0005874">
    <property type="term" value="C:microtubule"/>
    <property type="evidence" value="ECO:0007669"/>
    <property type="project" value="UniProtKB-KW"/>
</dbReference>
<dbReference type="Gene3D" id="1.20.1270.280">
    <property type="match status" value="1"/>
</dbReference>
<accession>A0AAE0GV36</accession>
<dbReference type="SMART" id="SM00382">
    <property type="entry name" value="AAA"/>
    <property type="match status" value="4"/>
</dbReference>
<dbReference type="Pfam" id="PF18198">
    <property type="entry name" value="AAA_lid_11"/>
    <property type="match status" value="1"/>
</dbReference>
<keyword evidence="3" id="KW-0963">Cytoplasm</keyword>
<dbReference type="InterPro" id="IPR042222">
    <property type="entry name" value="Dynein_2_N"/>
</dbReference>
<dbReference type="Pfam" id="PF12781">
    <property type="entry name" value="AAA_9"/>
    <property type="match status" value="1"/>
</dbReference>
<dbReference type="InterPro" id="IPR024743">
    <property type="entry name" value="Dynein_HC_stalk"/>
</dbReference>
<evidence type="ECO:0000256" key="14">
    <source>
        <dbReference type="ARBA" id="ARBA00023212"/>
    </source>
</evidence>
<keyword evidence="4" id="KW-0493">Microtubule</keyword>
<evidence type="ECO:0000256" key="18">
    <source>
        <dbReference type="ARBA" id="ARBA00077719"/>
    </source>
</evidence>
<evidence type="ECO:0000256" key="1">
    <source>
        <dbReference type="ARBA" id="ARBA00004611"/>
    </source>
</evidence>
<dbReference type="FunFam" id="1.20.140.100:FF:000006">
    <property type="entry name" value="dynein heavy chain 2, axonemal"/>
    <property type="match status" value="1"/>
</dbReference>
<keyword evidence="8" id="KW-0067">ATP-binding</keyword>
<keyword evidence="5" id="KW-0677">Repeat</keyword>
<dbReference type="PANTHER" id="PTHR45703:SF32">
    <property type="entry name" value="DYNEINS HEAVY CHAIN"/>
    <property type="match status" value="1"/>
</dbReference>
<dbReference type="GO" id="GO:0008017">
    <property type="term" value="F:microtubule binding"/>
    <property type="evidence" value="ECO:0007669"/>
    <property type="project" value="UniProtKB-ARBA"/>
</dbReference>
<sequence length="4472" mass="508992">MGKGSMGKGSMGKGGNVEPQSVAIVEDGMSADEACIRWFKDKLALLNLEEEAWSHKAHTPVVSEFLMSLKAGRLFAYVEDGTLKCSRNVPSQWNEVMFFVRDPSKFVTADNIGTVVHYGVLRGSSTESLLKLMSGIYVPAVLNNKTWPDSVKKDFTGQLHKFMAYLTELTYQVKGNTVLYIPAEDIGDPAVACKEKDLVQRLESTLIHWTRQIKEVVNNQDVNVQDSSDRGEDAGPLAEIEFWRSRSVDLSGIRTQLDHPGVNSIVDVLEQAKSSYLDPFLNLSNLIQREAVAAEDNLRFLSSLETPCKALAKAEPADIPPILPKLLHCIRMIWNISRFYNTPERLTGLLRKVSNEIINRCCAKISLSEIFEGDVEACMVSLRQSIRAGEAWKKVYKTTAQAVSIREKKRQWDFDVSSIFAHIDAFVQRCRDMLEVCEAQTQFAPKTDLPVFGGTRGPEIYKSLLDIQSSFQKLVAQLRSLNYSILDVKATRWHDDYNSFKSGVKDLEVMMQNVIVLAFETVSSLPARVELLEQFITMAKRESIKRCVEKKTAECYATFLLELNVVKKHFDQMRRHPPIHASLPRYSGAAMWAQQLSKRLEKPMTELNEAAHYLPQTAEAAELQTAYTLAQQSIEQFVKNQHLEWFNTIEAGLTKKLENNLILIEDNQGGLLKMNFDKQLLSVFAEVHYWERLHLEIPYVAMEIASQREKYRVLREYVLLVVRDYNKILNALDKEERKLFQDRIHYLDRRILPGVTKMNWMSSKHHLDFFVKEARKYCKEVEATVMDYKAANERIHGNCKVISETLLINIEKKKVYEEGEFEEKQARHREQVSACFEKCFREIKETMASTYETFANDSEDVHNEWIKYTEKVDKKMEDALRCTVKKSLQELSRALNGDAKTEVTPIFNVMVVLEKNNRVELRPTVQDLFNMIHNVSRELITVVSHVPRLMETQEQHQEGAHMPPPLPSFYETISNDEDTTLKTIVSITTGVSSIVDKVQQFLSYWERKYKHIWDQDKEAYIRRYDKARKPLSAFDSDITKYKELADEVMAEDTSTNMRFLRVDCAPLKQALVTHCEGWVHKFTGLLNQLAATELHAIQDYFESNKKALAKPPLNLDMLADSVNLLRKLVDEKPTMEARFEPLQEKYHTLEKFEVQVTEDESTLIDQLPTAWAGFQQILSDTEVDLDKAKENFRDKLAKMVDQFVKEVGEKREEFASLAPYGAEKSLEDATKIINAEKAKVTAARRKEAELKQGMDIFNMHQPPYKELASTEKELEQLEAIWTVNKEWQNSYDGWKGGLFRDLKVDEMEGAAVGYSKRIVKLGREIKNWGVWGHLKEVVDAFKKTMPLVVDLRNPAIRPRHWGNLMDNIGETFDPNGDDFTLEKVTELRLDQHADFIGDMSANASKELAIEQQLDSIAEVWKDLDMDMVTYKDTKDIYRLRSTEDVFAALEDNIVTLSTMKASKYYMVFEKQINYWEQSLSLVSEMIEIMLQVQRNWMYLENIFIGSEDIRKQLPQESIMFDNVNSTFIAKMRIMADTKNCLKAATAPGMLESFNDMDAKLEKIQKSLENYLEKKRQQFPRFYFLSSDDLLEILGQAKDPMNVQSHLKKCFEGIKKLEMHKPGSEGRRHYEASGMFSPDTEYIPFITSCVTDGRPEEWLNKVEASMYATTKKSLYKTLEDAKGKKEKWVKDYPGQMIISAGQMVWTSECERSLADADTAKSAIRQLKKKWISYLNKLTGLTRSRLGKVDRKKVVALITIEVHARDVIEKLGKTGCSSPADFEWVSQLRFYWDKEANDCVVKQVLCVFTYGYEYQGNNGRLVMTPLTDRCYMTLGAALFTRRGGNPLGPAGTGKTETVKDFGKALARYVIVFNCSDGVDYKMTGKMFSGLAQTGAWACLDEFNRIEVEVLSVVAAQINTVMMAIKAGQSRFMFLGQEIRLISSCGIFVTMNPGYAGRSELPDNLKALVRPVSMMVPDFTLIAEIMMFAEGFQTAKALAKKMIAIMELSQQQLSKQDHYDYGLRSFVIPISRAAGQMKRVDPDAAEEVIMYRTMRDLIMPKLVYLDLPLFQALLTDLFPGVELPPEGQTKLKETLELELRENNLQVVPEFITKIIQVYDCKVARHGNMIVGKTGAGKSEAWKCLQRSMGRLKKENVEDMERVHVYTINPLALSNDEIYGRFDEQTQAFEDGVLAKIMRTVCKDEAPDQKWILFDGPVDTLWIESMNTTLDDNKLLTLLSGERISMPVQVSLLFEVEDLSQASPATVSRAGMIYLNTEDVGWWPMVTSWFAKKNQSETVLLDTLKKCFEKFCDAALEFRRKECVELVATPYLSCVFGIMNMFDALATPEQGCSAAEGENFIPMIEMYFLFGLIWSIGATVDEAGRKKFDMFLREMDGRFPSNETVFEYWVCPKRKTWAPWEEKLNANFKVSPDTPFFKIMVPTVDTVRTKFVLQQRIKIFQHCMVTGGVGVGKTLVAMEVLSQLPESKSFMVINMSAQSSSNSLQETIEGKLEKRTKGVFAPTGGKKLVTYIDDFNMPKKSVFGFIPPLELLKLWADNGFWYDRAKQEVKNIKDMQLMVSMAPPGGGRNPFSQRVQACFRSVNMTTPNSAQLRRIFSTMLNGKLSEFDDEIKPLGDPLTQATAEVYQVIAEELLPTPSKSHYLFNTRDLAKVVQGVMQATRQFYDSKESMLQLWCHETFRIYGDRMWDHNDKDWLKNLLDEKLSSVFSSGWKTLFEDGEMPPYATFMRNVEHPPYEPILDQSLLKDFLMEKLEDYALEPGKSAMSLVLFRDALHHVCRTHRVLMQPRGNVLMVGVGGSGRKSLAKLATYVADLRCFMIEITKQYRNNEFREDLKTLYRQAGSQNKPSVFLFDDTQIVLETFLEDINNILASGEVPNLFSKDEVGGVCEDVRADAKAAGAGETQNDLYKFFIDRVRENLHIVLCLSPIGDAFRERCRMFPGLVNCTTINWFTEWPSDALFEVAAKQLEEEKLGSDEVKTNVCKTFMGAHQSVAEKSELMKSRLKRINYVTATNYLEFVNGYRSLLSEKRSEIGDKAEKLRGGLEKLDETGVQVQEMQVVCQEKKVVVAKAKRDCEELLVEIVQDKRVADEQEKQVSTEAARIEKEAEETNAIAKECQEGLDRALPALQEAEDALNVLTKKDISELKAYAKPPALVELVLCGVMTVLKRPPTWDECKKQMGDASFLEKLTKFDKDLLQDGLLKKINKYTAQAEFKPDIIGKVSFAAKGLCMWVCAMEVYGHVSKEVAPKRAKLKAAQDQLAKKMAQLQSAKDQLAEVLAKVQALKDKYEESTASKEALQNELDDLEMKLARAEKLVTGLSGERSRWESSITTFEEQISFLPGDCVVAAAFLSYAGPFPSEYREELVNQTWLAQVRALNIPCSTGFSFSLFLANPSDVRDWNIQGLPADDFSTENGVLTTRGRRWPLMIDPQGQANKWVKQMEKDNQLKVVDQQMSDMMRHVENAIQFGNPVLLQDVMEDIDPVLEPVLAKAFIKKGNQLLIKLGDKEVDYNQDFKLYITSKMGNPHYTPEVSTKATIVNFAVKEQGLEAQLLNTVVKKERPDLDKQKNELVVKVAQGKRTQADLEDKILYMLSTATGSLLDNVELINTLDVSKTTWEEVNEALVIAEETAKKIEVASAAYRPCSVRASVLYFVLNDLAKIDPMYQFSLDAYNELFLLSISKSTKSDNLQERIKSLNEYHTYAVYKYTTRGLFECHKLLLSLQMCVRILQTANQVNGEEWQFFLRGGQVLDKSTQPQNPGTNWISELSWDNITELENLPHFKGIVGSFEQGVAAWEEWYRANEPESAELPGEWESKCNELQRMVFVRCLRPDRVMFASTTYVANSLGRKFVEPPVLDLGETYSDSIPTTPLIFVLSPGVDPTSSLLQLATAKGLAEKFNTIALGQGQAPVATKLIDDGIKDGNWVFLANCHLMTSWLPTLDKAIESFAARNPHETFRLWLSSNPTPFFPLAILQRAIKMTTEPPKGLRANMARLYNTITEESFLECKTQSKYPKLLFALVFFHSVLLERKKFRTLGINIPYDFNDTDFAVSNDLLKSYLDEYEETPWDALKYLISEANYGGRVTDELDRRVLNSYLNQYYCEDALSVPNYGLSSLAVYYIPDNGPLQSYKDYVQTLPISDRPETFGQHPNADISYMIEDSKIMLDSILLLQPAKDTAAGGMKTEDIVNALCADLLAQVPFVYPLEDIMNAKADDPSALHVVLFQELERYNILLNRIRSQCAELQKGIKGLVVMSSDLDQIFDALANARIPPSWNKAYPSIKPLGAWTRDLLQRTVDLQQWVEVGYPKVYWLSGFTYPTGFLTAVLQTTARKNSIPIDTLAWEFSIINLDEKEITQPPKEGVYIKGMFLEGAGWDFENGCLMEPEPMELIVPMPIIHFKPVENKKKSQKGIYLCPLYLYPVRTGSRERPSFMISIDLKSGNVDPDHWVKRGTALLLALAV</sequence>
<dbReference type="Gene3D" id="1.10.287.2620">
    <property type="match status" value="1"/>
</dbReference>
<dbReference type="FunFam" id="1.10.8.710:FF:000001">
    <property type="entry name" value="Dynein axonemal heavy chain 2"/>
    <property type="match status" value="1"/>
</dbReference>
<evidence type="ECO:0000256" key="17">
    <source>
        <dbReference type="ARBA" id="ARBA00063032"/>
    </source>
</evidence>
<feature type="domain" description="AAA+ ATPase" evidence="20">
    <location>
        <begin position="2802"/>
        <end position="2959"/>
    </location>
</feature>
<dbReference type="Gene3D" id="3.40.50.300">
    <property type="entry name" value="P-loop containing nucleotide triphosphate hydrolases"/>
    <property type="match status" value="5"/>
</dbReference>
<dbReference type="InterPro" id="IPR035706">
    <property type="entry name" value="AAA_9"/>
</dbReference>
<dbReference type="PANTHER" id="PTHR45703">
    <property type="entry name" value="DYNEIN HEAVY CHAIN"/>
    <property type="match status" value="1"/>
</dbReference>
<dbReference type="InterPro" id="IPR041466">
    <property type="entry name" value="Dynein_AAA5_ext"/>
</dbReference>
<dbReference type="Pfam" id="PF12775">
    <property type="entry name" value="AAA_7"/>
    <property type="match status" value="1"/>
</dbReference>
<dbReference type="Pfam" id="PF12774">
    <property type="entry name" value="AAA_6"/>
    <property type="match status" value="1"/>
</dbReference>